<name>A0AAD5QI11_PARTN</name>
<reference evidence="1" key="1">
    <citation type="submission" date="2021-06" db="EMBL/GenBank/DDBJ databases">
        <title>Parelaphostrongylus tenuis whole genome reference sequence.</title>
        <authorList>
            <person name="Garwood T.J."/>
            <person name="Larsen P.A."/>
            <person name="Fountain-Jones N.M."/>
            <person name="Garbe J.R."/>
            <person name="Macchietto M.G."/>
            <person name="Kania S.A."/>
            <person name="Gerhold R.W."/>
            <person name="Richards J.E."/>
            <person name="Wolf T.M."/>
        </authorList>
    </citation>
    <scope>NUCLEOTIDE SEQUENCE</scope>
    <source>
        <strain evidence="1">MNPRO001-30</strain>
        <tissue evidence="1">Meninges</tissue>
    </source>
</reference>
<protein>
    <submittedName>
        <fullName evidence="1">Uncharacterized protein</fullName>
    </submittedName>
</protein>
<proteinExistence type="predicted"/>
<organism evidence="1 2">
    <name type="scientific">Parelaphostrongylus tenuis</name>
    <name type="common">Meningeal worm</name>
    <dbReference type="NCBI Taxonomy" id="148309"/>
    <lineage>
        <taxon>Eukaryota</taxon>
        <taxon>Metazoa</taxon>
        <taxon>Ecdysozoa</taxon>
        <taxon>Nematoda</taxon>
        <taxon>Chromadorea</taxon>
        <taxon>Rhabditida</taxon>
        <taxon>Rhabditina</taxon>
        <taxon>Rhabditomorpha</taxon>
        <taxon>Strongyloidea</taxon>
        <taxon>Metastrongylidae</taxon>
        <taxon>Parelaphostrongylus</taxon>
    </lineage>
</organism>
<comment type="caution">
    <text evidence="1">The sequence shown here is derived from an EMBL/GenBank/DDBJ whole genome shotgun (WGS) entry which is preliminary data.</text>
</comment>
<dbReference type="AlphaFoldDB" id="A0AAD5QI11"/>
<evidence type="ECO:0000313" key="2">
    <source>
        <dbReference type="Proteomes" id="UP001196413"/>
    </source>
</evidence>
<dbReference type="EMBL" id="JAHQIW010001508">
    <property type="protein sequence ID" value="KAJ1352678.1"/>
    <property type="molecule type" value="Genomic_DNA"/>
</dbReference>
<sequence length="73" mass="8265">MNEAIGSHQDIGELIITACPSLPLELTTDPLFHIGTYKTTGIARFFPEFSSSARTWLDLRCHSRHLCEARYID</sequence>
<dbReference type="Proteomes" id="UP001196413">
    <property type="component" value="Unassembled WGS sequence"/>
</dbReference>
<keyword evidence="2" id="KW-1185">Reference proteome</keyword>
<evidence type="ECO:0000313" key="1">
    <source>
        <dbReference type="EMBL" id="KAJ1352678.1"/>
    </source>
</evidence>
<accession>A0AAD5QI11</accession>
<gene>
    <name evidence="1" type="ORF">KIN20_009079</name>
</gene>